<protein>
    <submittedName>
        <fullName evidence="2">Uncharacterized protein</fullName>
    </submittedName>
</protein>
<feature type="chain" id="PRO_5022914748" evidence="1">
    <location>
        <begin position="27"/>
        <end position="189"/>
    </location>
</feature>
<dbReference type="RefSeq" id="WP_146571736.1">
    <property type="nucleotide sequence ID" value="NZ_CP042306.1"/>
</dbReference>
<name>A0A5B8LJ62_9SPHN</name>
<dbReference type="KEGG" id="spai:FPZ24_10405"/>
<dbReference type="AlphaFoldDB" id="A0A5B8LJ62"/>
<organism evidence="2 3">
    <name type="scientific">Sphingomonas panacisoli</name>
    <dbReference type="NCBI Taxonomy" id="1813879"/>
    <lineage>
        <taxon>Bacteria</taxon>
        <taxon>Pseudomonadati</taxon>
        <taxon>Pseudomonadota</taxon>
        <taxon>Alphaproteobacteria</taxon>
        <taxon>Sphingomonadales</taxon>
        <taxon>Sphingomonadaceae</taxon>
        <taxon>Sphingomonas</taxon>
    </lineage>
</organism>
<proteinExistence type="predicted"/>
<dbReference type="Proteomes" id="UP000315673">
    <property type="component" value="Chromosome"/>
</dbReference>
<evidence type="ECO:0000313" key="3">
    <source>
        <dbReference type="Proteomes" id="UP000315673"/>
    </source>
</evidence>
<accession>A0A5B8LJ62</accession>
<dbReference type="EMBL" id="CP042306">
    <property type="protein sequence ID" value="QDZ07845.1"/>
    <property type="molecule type" value="Genomic_DNA"/>
</dbReference>
<reference evidence="2 3" key="1">
    <citation type="submission" date="2019-07" db="EMBL/GenBank/DDBJ databases">
        <title>Full genome sequence of Sphingomonas sp. 4R-6-7(HKS19).</title>
        <authorList>
            <person name="Im W.-T."/>
        </authorList>
    </citation>
    <scope>NUCLEOTIDE SEQUENCE [LARGE SCALE GENOMIC DNA]</scope>
    <source>
        <strain evidence="2 3">HKS19</strain>
    </source>
</reference>
<keyword evidence="3" id="KW-1185">Reference proteome</keyword>
<feature type="signal peptide" evidence="1">
    <location>
        <begin position="1"/>
        <end position="26"/>
    </location>
</feature>
<evidence type="ECO:0000313" key="2">
    <source>
        <dbReference type="EMBL" id="QDZ07845.1"/>
    </source>
</evidence>
<gene>
    <name evidence="2" type="ORF">FPZ24_10405</name>
</gene>
<keyword evidence="1" id="KW-0732">Signal</keyword>
<evidence type="ECO:0000256" key="1">
    <source>
        <dbReference type="SAM" id="SignalP"/>
    </source>
</evidence>
<sequence>MKIFATAAAIACAIALPTVFLSVAEAAMVKTFPVTLVANGLIVAGPGGQAPQTARFGMVRAAAIKIVSAGLGAPTKTGVYPECGSGHAIGYAKFRGGIELSFVGGELVGWTLEDGGSQNYRMANGVGIGTNVTTLQRLLPKVFVDPGNEEGGGLGPGFTLDDGPNGWLDGNKPTSKVTSMYSGETCIVE</sequence>